<dbReference type="EMBL" id="CASHTH010003291">
    <property type="protein sequence ID" value="CAI8042900.1"/>
    <property type="molecule type" value="Genomic_DNA"/>
</dbReference>
<dbReference type="PROSITE" id="PS50928">
    <property type="entry name" value="ABC_TM1"/>
    <property type="match status" value="1"/>
</dbReference>
<keyword evidence="3" id="KW-1003">Cell membrane</keyword>
<keyword evidence="4 7" id="KW-0812">Transmembrane</keyword>
<evidence type="ECO:0000256" key="3">
    <source>
        <dbReference type="ARBA" id="ARBA00022475"/>
    </source>
</evidence>
<accession>A0AA35T6Z5</accession>
<proteinExistence type="predicted"/>
<keyword evidence="5 7" id="KW-1133">Transmembrane helix</keyword>
<dbReference type="AlphaFoldDB" id="A0AA35T6Z5"/>
<dbReference type="CDD" id="cd06261">
    <property type="entry name" value="TM_PBP2"/>
    <property type="match status" value="1"/>
</dbReference>
<name>A0AA35T6Z5_GEOBA</name>
<evidence type="ECO:0000256" key="6">
    <source>
        <dbReference type="ARBA" id="ARBA00023136"/>
    </source>
</evidence>
<feature type="transmembrane region" description="Helical" evidence="7">
    <location>
        <begin position="156"/>
        <end position="181"/>
    </location>
</feature>
<feature type="transmembrane region" description="Helical" evidence="7">
    <location>
        <begin position="83"/>
        <end position="103"/>
    </location>
</feature>
<protein>
    <submittedName>
        <fullName evidence="9">Probable ABC transporter permease protein YtcP</fullName>
    </submittedName>
</protein>
<feature type="transmembrane region" description="Helical" evidence="7">
    <location>
        <begin position="115"/>
        <end position="135"/>
    </location>
</feature>
<dbReference type="GO" id="GO:0005886">
    <property type="term" value="C:plasma membrane"/>
    <property type="evidence" value="ECO:0007669"/>
    <property type="project" value="UniProtKB-SubCell"/>
</dbReference>
<keyword evidence="10" id="KW-1185">Reference proteome</keyword>
<dbReference type="Gene3D" id="1.10.3720.10">
    <property type="entry name" value="MetI-like"/>
    <property type="match status" value="1"/>
</dbReference>
<evidence type="ECO:0000256" key="2">
    <source>
        <dbReference type="ARBA" id="ARBA00022448"/>
    </source>
</evidence>
<evidence type="ECO:0000256" key="1">
    <source>
        <dbReference type="ARBA" id="ARBA00004651"/>
    </source>
</evidence>
<evidence type="ECO:0000313" key="9">
    <source>
        <dbReference type="EMBL" id="CAI8042900.1"/>
    </source>
</evidence>
<comment type="subcellular location">
    <subcellularLocation>
        <location evidence="1">Cell membrane</location>
        <topology evidence="1">Multi-pass membrane protein</topology>
    </subcellularLocation>
</comment>
<gene>
    <name evidence="9" type="ORF">GBAR_LOCUS23796</name>
</gene>
<reference evidence="9" key="1">
    <citation type="submission" date="2023-03" db="EMBL/GenBank/DDBJ databases">
        <authorList>
            <person name="Steffen K."/>
            <person name="Cardenas P."/>
        </authorList>
    </citation>
    <scope>NUCLEOTIDE SEQUENCE</scope>
</reference>
<keyword evidence="2" id="KW-0813">Transport</keyword>
<evidence type="ECO:0000313" key="10">
    <source>
        <dbReference type="Proteomes" id="UP001174909"/>
    </source>
</evidence>
<dbReference type="GO" id="GO:0055085">
    <property type="term" value="P:transmembrane transport"/>
    <property type="evidence" value="ECO:0007669"/>
    <property type="project" value="InterPro"/>
</dbReference>
<evidence type="ECO:0000256" key="7">
    <source>
        <dbReference type="SAM" id="Phobius"/>
    </source>
</evidence>
<dbReference type="Proteomes" id="UP001174909">
    <property type="component" value="Unassembled WGS sequence"/>
</dbReference>
<feature type="transmembrane region" description="Helical" evidence="7">
    <location>
        <begin position="231"/>
        <end position="251"/>
    </location>
</feature>
<feature type="transmembrane region" description="Helical" evidence="7">
    <location>
        <begin position="52"/>
        <end position="71"/>
    </location>
</feature>
<dbReference type="InterPro" id="IPR000515">
    <property type="entry name" value="MetI-like"/>
</dbReference>
<keyword evidence="6 7" id="KW-0472">Membrane</keyword>
<feature type="domain" description="ABC transmembrane type-1" evidence="8">
    <location>
        <begin position="48"/>
        <end position="251"/>
    </location>
</feature>
<organism evidence="9 10">
    <name type="scientific">Geodia barretti</name>
    <name type="common">Barrett's horny sponge</name>
    <dbReference type="NCBI Taxonomy" id="519541"/>
    <lineage>
        <taxon>Eukaryota</taxon>
        <taxon>Metazoa</taxon>
        <taxon>Porifera</taxon>
        <taxon>Demospongiae</taxon>
        <taxon>Heteroscleromorpha</taxon>
        <taxon>Tetractinellida</taxon>
        <taxon>Astrophorina</taxon>
        <taxon>Geodiidae</taxon>
        <taxon>Geodia</taxon>
    </lineage>
</organism>
<dbReference type="Pfam" id="PF00528">
    <property type="entry name" value="BPD_transp_1"/>
    <property type="match status" value="1"/>
</dbReference>
<dbReference type="PANTHER" id="PTHR43744:SF9">
    <property type="entry name" value="POLYGALACTURONAN_RHAMNOGALACTURONAN TRANSPORT SYSTEM PERMEASE PROTEIN YTCP"/>
    <property type="match status" value="1"/>
</dbReference>
<dbReference type="PANTHER" id="PTHR43744">
    <property type="entry name" value="ABC TRANSPORTER PERMEASE PROTEIN MG189-RELATED-RELATED"/>
    <property type="match status" value="1"/>
</dbReference>
<evidence type="ECO:0000256" key="5">
    <source>
        <dbReference type="ARBA" id="ARBA00022989"/>
    </source>
</evidence>
<dbReference type="SUPFAM" id="SSF161098">
    <property type="entry name" value="MetI-like"/>
    <property type="match status" value="1"/>
</dbReference>
<dbReference type="InterPro" id="IPR035906">
    <property type="entry name" value="MetI-like_sf"/>
</dbReference>
<evidence type="ECO:0000259" key="8">
    <source>
        <dbReference type="PROSITE" id="PS50928"/>
    </source>
</evidence>
<evidence type="ECO:0000256" key="4">
    <source>
        <dbReference type="ARBA" id="ARBA00022692"/>
    </source>
</evidence>
<comment type="caution">
    <text evidence="9">The sequence shown here is derived from an EMBL/GenBank/DDBJ whole genome shotgun (WGS) entry which is preliminary data.</text>
</comment>
<sequence>MPFLYVISVSITTSQAFYLEGARLIPNDVTFAAYRSLLVDATLFRRALTNTLVLTVMGTSITVFLSTMTGYAFSKRDVPGRKLVLIFLYLSGFFAGGLIPKFFVLQRMGLINTYWALIIPTAAVFNYLLIKNYFIMALPEAIEESAKLDGASTFQILIRIVMPLALPIMATIALFSAVMFWNTYMEAVLFVPSRKKMVVMRLLQSMIEVYSGDFAEQLGKSVDMSDAPSEGFKMAALFIATVPVLCLYPFLQKHFAKGILIGAVKG</sequence>